<reference evidence="1 2" key="2">
    <citation type="journal article" date="2011" name="J. Bacteriol.">
        <title>Genomes of three methylotrophs from a single niche uncover genetic and metabolic divergence of Methylophilaceae.</title>
        <authorList>
            <person name="Lapidus A."/>
            <person name="Clum A."/>
            <person name="Labutti K."/>
            <person name="Kaluzhnaya M.G."/>
            <person name="Lim S."/>
            <person name="Beck D.A."/>
            <person name="Glavina Del Rio T."/>
            <person name="Nolan M."/>
            <person name="Mavromatis K."/>
            <person name="Huntemann M."/>
            <person name="Lucas S."/>
            <person name="Lidstrom M.E."/>
            <person name="Ivanova N."/>
            <person name="Chistoserdova L."/>
        </authorList>
    </citation>
    <scope>NUCLEOTIDE SEQUENCE [LARGE SCALE GENOMIC DNA]</scope>
    <source>
        <strain evidence="1 2">SIP3-4</strain>
    </source>
</reference>
<dbReference type="Pfam" id="PF08897">
    <property type="entry name" value="DUF1841"/>
    <property type="match status" value="1"/>
</dbReference>
<sequence>MALFNPSRDEVRRFFFDSWAKYRQQAALTPLEALALQVMQLHPEYHAVLDAPERYLEQAYFPEMGETNPFLHMSLHLSVLEQLSIDQPPGIRLAYETLRQRHGNEMDAQHDLMDCLAETIWRAQRDQQPPDGMAYIACFQAKARAD</sequence>
<dbReference type="EMBL" id="CP001674">
    <property type="protein sequence ID" value="ACT51040.1"/>
    <property type="molecule type" value="Genomic_DNA"/>
</dbReference>
<dbReference type="OrthoDB" id="9789432at2"/>
<gene>
    <name evidence="1" type="ordered locus">Msip34_1795</name>
</gene>
<evidence type="ECO:0000313" key="1">
    <source>
        <dbReference type="EMBL" id="ACT51040.1"/>
    </source>
</evidence>
<dbReference type="InterPro" id="IPR014993">
    <property type="entry name" value="DUF1841"/>
</dbReference>
<organism evidence="1 2">
    <name type="scientific">Methylovorus glucosotrophus (strain SIP3-4)</name>
    <dbReference type="NCBI Taxonomy" id="582744"/>
    <lineage>
        <taxon>Bacteria</taxon>
        <taxon>Pseudomonadati</taxon>
        <taxon>Pseudomonadota</taxon>
        <taxon>Betaproteobacteria</taxon>
        <taxon>Nitrosomonadales</taxon>
        <taxon>Methylophilaceae</taxon>
        <taxon>Methylovorus</taxon>
    </lineage>
</organism>
<keyword evidence="2" id="KW-1185">Reference proteome</keyword>
<proteinExistence type="predicted"/>
<dbReference type="eggNOG" id="ENOG50315C6">
    <property type="taxonomic scope" value="Bacteria"/>
</dbReference>
<dbReference type="KEGG" id="mei:Msip34_1795"/>
<evidence type="ECO:0008006" key="3">
    <source>
        <dbReference type="Google" id="ProtNLM"/>
    </source>
</evidence>
<dbReference type="RefSeq" id="WP_015830426.1">
    <property type="nucleotide sequence ID" value="NC_012969.1"/>
</dbReference>
<protein>
    <recommendedName>
        <fullName evidence="3">DUF1841 domain-containing protein</fullName>
    </recommendedName>
</protein>
<name>C6X6P7_METGS</name>
<dbReference type="STRING" id="582744.Msip34_1795"/>
<dbReference type="Proteomes" id="UP000002743">
    <property type="component" value="Chromosome"/>
</dbReference>
<reference evidence="2" key="1">
    <citation type="submission" date="2009-07" db="EMBL/GenBank/DDBJ databases">
        <title>Complete sequence of chromosome of Methylovorus sp. SIP3-4.</title>
        <authorList>
            <person name="Lucas S."/>
            <person name="Copeland A."/>
            <person name="Lapidus A."/>
            <person name="Glavina del Rio T."/>
            <person name="Tice H."/>
            <person name="Bruce D."/>
            <person name="Goodwin L."/>
            <person name="Pitluck S."/>
            <person name="Clum A."/>
            <person name="Larimer F."/>
            <person name="Land M."/>
            <person name="Hauser L."/>
            <person name="Kyrpides N."/>
            <person name="Mikhailova N."/>
            <person name="Kayluzhnaya M."/>
            <person name="Chistoserdova L."/>
        </authorList>
    </citation>
    <scope>NUCLEOTIDE SEQUENCE [LARGE SCALE GENOMIC DNA]</scope>
    <source>
        <strain evidence="2">SIP3-4</strain>
    </source>
</reference>
<evidence type="ECO:0000313" key="2">
    <source>
        <dbReference type="Proteomes" id="UP000002743"/>
    </source>
</evidence>
<accession>C6X6P7</accession>
<dbReference type="AlphaFoldDB" id="C6X6P7"/>
<dbReference type="HOGENOM" id="CLU_120353_0_0_4"/>